<dbReference type="PANTHER" id="PTHR30566">
    <property type="entry name" value="YNAI-RELATED MECHANOSENSITIVE ION CHANNEL"/>
    <property type="match status" value="1"/>
</dbReference>
<dbReference type="InterPro" id="IPR010920">
    <property type="entry name" value="LSM_dom_sf"/>
</dbReference>
<dbReference type="PANTHER" id="PTHR30566:SF25">
    <property type="entry name" value="INNER MEMBRANE PROTEIN"/>
    <property type="match status" value="1"/>
</dbReference>
<feature type="region of interest" description="Disordered" evidence="5">
    <location>
        <begin position="349"/>
        <end position="391"/>
    </location>
</feature>
<feature type="transmembrane region" description="Helical" evidence="6">
    <location>
        <begin position="18"/>
        <end position="39"/>
    </location>
</feature>
<feature type="transmembrane region" description="Helical" evidence="6">
    <location>
        <begin position="66"/>
        <end position="86"/>
    </location>
</feature>
<feature type="transmembrane region" description="Helical" evidence="6">
    <location>
        <begin position="167"/>
        <end position="186"/>
    </location>
</feature>
<dbReference type="EMBL" id="WUMU01000012">
    <property type="protein sequence ID" value="MXN18331.1"/>
    <property type="molecule type" value="Genomic_DNA"/>
</dbReference>
<protein>
    <submittedName>
        <fullName evidence="8">Mechanosensitive ion channel</fullName>
    </submittedName>
</protein>
<feature type="transmembrane region" description="Helical" evidence="6">
    <location>
        <begin position="144"/>
        <end position="161"/>
    </location>
</feature>
<keyword evidence="9" id="KW-1185">Reference proteome</keyword>
<reference evidence="8 9" key="1">
    <citation type="submission" date="2019-12" db="EMBL/GenBank/DDBJ databases">
        <authorList>
            <person name="Li M."/>
        </authorList>
    </citation>
    <scope>NUCLEOTIDE SEQUENCE [LARGE SCALE GENOMIC DNA]</scope>
    <source>
        <strain evidence="8 9">GBMRC 2024</strain>
    </source>
</reference>
<gene>
    <name evidence="8" type="ORF">GR170_10825</name>
</gene>
<dbReference type="Gene3D" id="2.30.30.60">
    <property type="match status" value="1"/>
</dbReference>
<evidence type="ECO:0000256" key="2">
    <source>
        <dbReference type="ARBA" id="ARBA00022692"/>
    </source>
</evidence>
<keyword evidence="2 6" id="KW-0812">Transmembrane</keyword>
<keyword evidence="3 6" id="KW-1133">Transmembrane helix</keyword>
<evidence type="ECO:0000313" key="9">
    <source>
        <dbReference type="Proteomes" id="UP000477911"/>
    </source>
</evidence>
<feature type="domain" description="Mechanosensitive ion channel MscS" evidence="7">
    <location>
        <begin position="189"/>
        <end position="255"/>
    </location>
</feature>
<feature type="transmembrane region" description="Helical" evidence="6">
    <location>
        <begin position="92"/>
        <end position="114"/>
    </location>
</feature>
<evidence type="ECO:0000256" key="5">
    <source>
        <dbReference type="SAM" id="MobiDB-lite"/>
    </source>
</evidence>
<dbReference type="Proteomes" id="UP000477911">
    <property type="component" value="Unassembled WGS sequence"/>
</dbReference>
<name>A0A6L7G2W2_9RHOB</name>
<dbReference type="InterPro" id="IPR023408">
    <property type="entry name" value="MscS_beta-dom_sf"/>
</dbReference>
<evidence type="ECO:0000256" key="3">
    <source>
        <dbReference type="ARBA" id="ARBA00022989"/>
    </source>
</evidence>
<dbReference type="AlphaFoldDB" id="A0A6L7G2W2"/>
<comment type="subcellular location">
    <subcellularLocation>
        <location evidence="1">Membrane</location>
    </subcellularLocation>
</comment>
<dbReference type="SUPFAM" id="SSF50182">
    <property type="entry name" value="Sm-like ribonucleoproteins"/>
    <property type="match status" value="1"/>
</dbReference>
<evidence type="ECO:0000313" key="8">
    <source>
        <dbReference type="EMBL" id="MXN18331.1"/>
    </source>
</evidence>
<accession>A0A6L7G2W2</accession>
<evidence type="ECO:0000256" key="4">
    <source>
        <dbReference type="ARBA" id="ARBA00023136"/>
    </source>
</evidence>
<dbReference type="GO" id="GO:0008381">
    <property type="term" value="F:mechanosensitive monoatomic ion channel activity"/>
    <property type="evidence" value="ECO:0007669"/>
    <property type="project" value="UniProtKB-ARBA"/>
</dbReference>
<dbReference type="Pfam" id="PF00924">
    <property type="entry name" value="MS_channel_2nd"/>
    <property type="match status" value="1"/>
</dbReference>
<evidence type="ECO:0000256" key="6">
    <source>
        <dbReference type="SAM" id="Phobius"/>
    </source>
</evidence>
<keyword evidence="4 6" id="KW-0472">Membrane</keyword>
<evidence type="ECO:0000259" key="7">
    <source>
        <dbReference type="Pfam" id="PF00924"/>
    </source>
</evidence>
<organism evidence="8 9">
    <name type="scientific">Pseudooceanicola albus</name>
    <dbReference type="NCBI Taxonomy" id="2692189"/>
    <lineage>
        <taxon>Bacteria</taxon>
        <taxon>Pseudomonadati</taxon>
        <taxon>Pseudomonadota</taxon>
        <taxon>Alphaproteobacteria</taxon>
        <taxon>Rhodobacterales</taxon>
        <taxon>Paracoccaceae</taxon>
        <taxon>Pseudooceanicola</taxon>
    </lineage>
</organism>
<dbReference type="RefSeq" id="WP_160894466.1">
    <property type="nucleotide sequence ID" value="NZ_WUMU01000012.1"/>
</dbReference>
<comment type="caution">
    <text evidence="8">The sequence shown here is derived from an EMBL/GenBank/DDBJ whole genome shotgun (WGS) entry which is preliminary data.</text>
</comment>
<proteinExistence type="predicted"/>
<evidence type="ECO:0000256" key="1">
    <source>
        <dbReference type="ARBA" id="ARBA00004370"/>
    </source>
</evidence>
<dbReference type="GO" id="GO:0016020">
    <property type="term" value="C:membrane"/>
    <property type="evidence" value="ECO:0007669"/>
    <property type="project" value="UniProtKB-SubCell"/>
</dbReference>
<sequence>MDLENVLTEVQQEVPPSIWPWFIVILGTLLALGLHTMLWRAVERISRGYSGLAVRIVRRLRKPTRLIVLFGAASLLLEAAALPSAWRDGLQHAALVMLVVLLGWMLIIAMDVWAERFTRKLQALSDEDAAGRKQVTQVRLLQRMSRLVIILLTTGAVLATFEAVRNFGVSMLASAGAAGLVLGLAARPLLANLIAGIQIALTQPIKLEDVVIVEGEWGWIEEIAATYVVVRIWDLRRLVVPLSYFIEKPFQNWTRDTTSIIGQVVWYLDWTAPVHEMREQMTKILKRSKLWDGNVNVLQVIETDEKVIHIRGLVSARNSPQAWDLRCELREGMVEWLQREHPSALPRLRGEMVEGATPRPRQDWRSRRPVGSGVPEEAVPESEGGRGQTVE</sequence>
<dbReference type="Gene3D" id="1.10.287.1260">
    <property type="match status" value="1"/>
</dbReference>
<dbReference type="InterPro" id="IPR006685">
    <property type="entry name" value="MscS_channel_2nd"/>
</dbReference>